<dbReference type="AlphaFoldDB" id="A0A517XLF2"/>
<feature type="domain" description="DUF1549" evidence="2">
    <location>
        <begin position="331"/>
        <end position="513"/>
    </location>
</feature>
<dbReference type="Proteomes" id="UP000319576">
    <property type="component" value="Chromosome"/>
</dbReference>
<dbReference type="Pfam" id="PF07587">
    <property type="entry name" value="PSD1"/>
    <property type="match status" value="1"/>
</dbReference>
<dbReference type="InterPro" id="IPR022655">
    <property type="entry name" value="DUF1553"/>
</dbReference>
<evidence type="ECO:0000259" key="3">
    <source>
        <dbReference type="Pfam" id="PF07587"/>
    </source>
</evidence>
<protein>
    <recommendedName>
        <fullName evidence="6">DUF1549 domain-containing protein</fullName>
    </recommendedName>
</protein>
<evidence type="ECO:0008006" key="6">
    <source>
        <dbReference type="Google" id="ProtNLM"/>
    </source>
</evidence>
<dbReference type="PANTHER" id="PTHR35889">
    <property type="entry name" value="CYCLOINULO-OLIGOSACCHARIDE FRUCTANOTRANSFERASE-RELATED"/>
    <property type="match status" value="1"/>
</dbReference>
<organism evidence="4 5">
    <name type="scientific">Urbifossiella limnaea</name>
    <dbReference type="NCBI Taxonomy" id="2528023"/>
    <lineage>
        <taxon>Bacteria</taxon>
        <taxon>Pseudomonadati</taxon>
        <taxon>Planctomycetota</taxon>
        <taxon>Planctomycetia</taxon>
        <taxon>Gemmatales</taxon>
        <taxon>Gemmataceae</taxon>
        <taxon>Urbifossiella</taxon>
    </lineage>
</organism>
<dbReference type="Gene3D" id="2.60.40.1080">
    <property type="match status" value="2"/>
</dbReference>
<dbReference type="OrthoDB" id="289126at2"/>
<evidence type="ECO:0000256" key="1">
    <source>
        <dbReference type="SAM" id="SignalP"/>
    </source>
</evidence>
<evidence type="ECO:0000313" key="4">
    <source>
        <dbReference type="EMBL" id="QDU18330.1"/>
    </source>
</evidence>
<evidence type="ECO:0000313" key="5">
    <source>
        <dbReference type="Proteomes" id="UP000319576"/>
    </source>
</evidence>
<feature type="chain" id="PRO_5022052133" description="DUF1549 domain-containing protein" evidence="1">
    <location>
        <begin position="21"/>
        <end position="814"/>
    </location>
</feature>
<reference evidence="4 5" key="1">
    <citation type="submission" date="2019-02" db="EMBL/GenBank/DDBJ databases">
        <title>Deep-cultivation of Planctomycetes and their phenomic and genomic characterization uncovers novel biology.</title>
        <authorList>
            <person name="Wiegand S."/>
            <person name="Jogler M."/>
            <person name="Boedeker C."/>
            <person name="Pinto D."/>
            <person name="Vollmers J."/>
            <person name="Rivas-Marin E."/>
            <person name="Kohn T."/>
            <person name="Peeters S.H."/>
            <person name="Heuer A."/>
            <person name="Rast P."/>
            <person name="Oberbeckmann S."/>
            <person name="Bunk B."/>
            <person name="Jeske O."/>
            <person name="Meyerdierks A."/>
            <person name="Storesund J.E."/>
            <person name="Kallscheuer N."/>
            <person name="Luecker S."/>
            <person name="Lage O.M."/>
            <person name="Pohl T."/>
            <person name="Merkel B.J."/>
            <person name="Hornburger P."/>
            <person name="Mueller R.-W."/>
            <person name="Bruemmer F."/>
            <person name="Labrenz M."/>
            <person name="Spormann A.M."/>
            <person name="Op den Camp H."/>
            <person name="Overmann J."/>
            <person name="Amann R."/>
            <person name="Jetten M.S.M."/>
            <person name="Mascher T."/>
            <person name="Medema M.H."/>
            <person name="Devos D.P."/>
            <person name="Kaster A.-K."/>
            <person name="Ovreas L."/>
            <person name="Rohde M."/>
            <person name="Galperin M.Y."/>
            <person name="Jogler C."/>
        </authorList>
    </citation>
    <scope>NUCLEOTIDE SEQUENCE [LARGE SCALE GENOMIC DNA]</scope>
    <source>
        <strain evidence="4 5">ETA_A1</strain>
    </source>
</reference>
<dbReference type="EMBL" id="CP036273">
    <property type="protein sequence ID" value="QDU18330.1"/>
    <property type="molecule type" value="Genomic_DNA"/>
</dbReference>
<proteinExistence type="predicted"/>
<name>A0A517XLF2_9BACT</name>
<keyword evidence="5" id="KW-1185">Reference proteome</keyword>
<sequence length="814" mass="89887" precursor="true">MRPTLLTLALLAATAPAARAQAPAAPAAAGPKVAVYPADINLETKRDSQAFVVQLTQPDGITRDVTDQAQIAFANPSLARADKGVVFPVADGATEMTVTVAGQALKVPVKVAQATVDPPVSFKKDVMPIFMRAGCNQGGCHGAARGKDGFRLSLFGFDPDGDHFRLTRELNGRRINLALPNESLLVDKACGRVPHTGGGKLKDGDQYTTTILRWLEADAPNDPATVALPTSLEVYPPGAVLDGKGEKQRIVARAKYADGTDRDVTSLALFMSSNDTAAKIAADGDGSVVAGDRGEAFVMARFHTFTIGVPFITLPKGLAFTWNNAPENNYVDTHVHNKLKKLRVEPSGTCSDEVFVRRVFLDITGLLPTADEFARFMVSTLPNKRELLIDELLSRKEFSELWVLKWAELLQIRSSNQVSYKAMLLYYTWLQDKIARNVPTDEWVRELLAANGGTFRNPATNYYQIETDIVKVTENVAQVFMGMRVQCAQCHNHPFDRWTMDDYYGFASFFSQIGRKPGDDPRELVVFNGGGGEINHPLHRRPMPPKFLGGAVADVAGKDRRVVLANWLASPENPYFARNLSNLVWTHFFGRGIIDEPDDVRISNPPSNPELLDELAKKFTEYRYDFKRLVKDICMSRAYQRDTRPTPTNEGDTRNFARGPIRRIRAETMLDILGQVTEVKNKFPGLPVGSRAVQIADGQVSNYFLTTFGRPTRDTVCSCEVRLEPTLSQSLHLLNGDTVASNISRGGIVTKMIAEKRPPAFVIEQIYIRCVSRPPSPAEMAKLTAAVSASQNPQQALEDVFWAVLNSREFMFNH</sequence>
<gene>
    <name evidence="4" type="ORF">ETAA1_02150</name>
</gene>
<dbReference type="KEGG" id="uli:ETAA1_02150"/>
<feature type="signal peptide" evidence="1">
    <location>
        <begin position="1"/>
        <end position="20"/>
    </location>
</feature>
<dbReference type="PANTHER" id="PTHR35889:SF3">
    <property type="entry name" value="F-BOX DOMAIN-CONTAINING PROTEIN"/>
    <property type="match status" value="1"/>
</dbReference>
<dbReference type="RefSeq" id="WP_145233527.1">
    <property type="nucleotide sequence ID" value="NZ_CP036273.1"/>
</dbReference>
<feature type="domain" description="DUF1553" evidence="3">
    <location>
        <begin position="560"/>
        <end position="785"/>
    </location>
</feature>
<accession>A0A517XLF2</accession>
<dbReference type="InterPro" id="IPR011444">
    <property type="entry name" value="DUF1549"/>
</dbReference>
<dbReference type="Pfam" id="PF07583">
    <property type="entry name" value="PSCyt2"/>
    <property type="match status" value="1"/>
</dbReference>
<evidence type="ECO:0000259" key="2">
    <source>
        <dbReference type="Pfam" id="PF07583"/>
    </source>
</evidence>
<keyword evidence="1" id="KW-0732">Signal</keyword>